<comment type="caution">
    <text evidence="1">The sequence shown here is derived from an EMBL/GenBank/DDBJ whole genome shotgun (WGS) entry which is preliminary data.</text>
</comment>
<sequence length="97" mass="11203">MADHKAYSPSTFPPQGLIQLQAVTCRLMLRYTHHASPYLASTVARYLRLLSEHPVVQNEPECRATYLHLLDDWQHLTLGRSYSHEPLAPVSMKPRRH</sequence>
<accession>A0A0E2Z3T1</accession>
<proteinExistence type="predicted"/>
<evidence type="ECO:0000313" key="2">
    <source>
        <dbReference type="Proteomes" id="UP000028839"/>
    </source>
</evidence>
<gene>
    <name evidence="1" type="ORF">IB75_04330</name>
</gene>
<protein>
    <submittedName>
        <fullName evidence="1">Uncharacterized protein</fullName>
    </submittedName>
</protein>
<dbReference type="HOGENOM" id="CLU_182993_0_0_6"/>
<organism evidence="1 2">
    <name type="scientific">Nitrosococcus oceani C-27</name>
    <dbReference type="NCBI Taxonomy" id="314279"/>
    <lineage>
        <taxon>Bacteria</taxon>
        <taxon>Pseudomonadati</taxon>
        <taxon>Pseudomonadota</taxon>
        <taxon>Gammaproteobacteria</taxon>
        <taxon>Chromatiales</taxon>
        <taxon>Chromatiaceae</taxon>
        <taxon>Nitrosococcus</taxon>
    </lineage>
</organism>
<name>A0A0E2Z3T1_9GAMM</name>
<dbReference type="AlphaFoldDB" id="A0A0E2Z3T1"/>
<dbReference type="OrthoDB" id="5772463at2"/>
<reference evidence="1 2" key="1">
    <citation type="submission" date="2014-07" db="EMBL/GenBank/DDBJ databases">
        <title>Comparative analysis of Nitrosococcus oceani genome inventories of strains from Pacific and Atlantic gyres.</title>
        <authorList>
            <person name="Lim C.K."/>
            <person name="Wang L."/>
            <person name="Sayavedra-Soto L.A."/>
            <person name="Klotz M.G."/>
        </authorList>
    </citation>
    <scope>NUCLEOTIDE SEQUENCE [LARGE SCALE GENOMIC DNA]</scope>
    <source>
        <strain evidence="1 2">C-27</strain>
    </source>
</reference>
<dbReference type="EMBL" id="JPGN01000023">
    <property type="protein sequence ID" value="KFI20348.1"/>
    <property type="molecule type" value="Genomic_DNA"/>
</dbReference>
<dbReference type="Proteomes" id="UP000028839">
    <property type="component" value="Unassembled WGS sequence"/>
</dbReference>
<evidence type="ECO:0000313" key="1">
    <source>
        <dbReference type="EMBL" id="KFI20348.1"/>
    </source>
</evidence>